<gene>
    <name evidence="1" type="ORF">Q605_AUC00022G0002</name>
</gene>
<reference evidence="1 2" key="1">
    <citation type="submission" date="2013-12" db="EMBL/GenBank/DDBJ databases">
        <title>A Varibaculum cambriense genome reconstructed from a premature infant gut community with otherwise low bacterial novelty that shifts toward anaerobic metabolism during the third week of life.</title>
        <authorList>
            <person name="Brown C.T."/>
            <person name="Sharon I."/>
            <person name="Thomas B.C."/>
            <person name="Castelle C.J."/>
            <person name="Morowitz M.J."/>
            <person name="Banfield J.F."/>
        </authorList>
    </citation>
    <scope>NUCLEOTIDE SEQUENCE [LARGE SCALE GENOMIC DNA]</scope>
    <source>
        <strain evidence="2">DORA_12</strain>
    </source>
</reference>
<proteinExistence type="predicted"/>
<evidence type="ECO:0000313" key="1">
    <source>
        <dbReference type="EMBL" id="ETJ07526.1"/>
    </source>
</evidence>
<dbReference type="InterPro" id="IPR006311">
    <property type="entry name" value="TAT_signal"/>
</dbReference>
<name>W1VPB2_9ACTO</name>
<organism evidence="1 2">
    <name type="scientific">Actinomyces urogenitalis DORA_12</name>
    <dbReference type="NCBI Taxonomy" id="1403939"/>
    <lineage>
        <taxon>Bacteria</taxon>
        <taxon>Bacillati</taxon>
        <taxon>Actinomycetota</taxon>
        <taxon>Actinomycetes</taxon>
        <taxon>Actinomycetales</taxon>
        <taxon>Actinomycetaceae</taxon>
        <taxon>Actinomyces</taxon>
    </lineage>
</organism>
<dbReference type="Proteomes" id="UP000018852">
    <property type="component" value="Unassembled WGS sequence"/>
</dbReference>
<protein>
    <submittedName>
        <fullName evidence="1">Uncharacterized protein</fullName>
    </submittedName>
</protein>
<comment type="caution">
    <text evidence="1">The sequence shown here is derived from an EMBL/GenBank/DDBJ whole genome shotgun (WGS) entry which is preliminary data.</text>
</comment>
<feature type="non-terminal residue" evidence="1">
    <location>
        <position position="21"/>
    </location>
</feature>
<dbReference type="AlphaFoldDB" id="W1VPB2"/>
<dbReference type="EMBL" id="AZLV01000022">
    <property type="protein sequence ID" value="ETJ07526.1"/>
    <property type="molecule type" value="Genomic_DNA"/>
</dbReference>
<evidence type="ECO:0000313" key="2">
    <source>
        <dbReference type="Proteomes" id="UP000018852"/>
    </source>
</evidence>
<accession>W1VPB2</accession>
<sequence>MSRLLTRRSVLVGSLAVAGAA</sequence>
<dbReference type="PROSITE" id="PS51318">
    <property type="entry name" value="TAT"/>
    <property type="match status" value="1"/>
</dbReference>